<feature type="compositionally biased region" description="Basic and acidic residues" evidence="1">
    <location>
        <begin position="109"/>
        <end position="118"/>
    </location>
</feature>
<evidence type="ECO:0000259" key="2">
    <source>
        <dbReference type="Pfam" id="PF22980"/>
    </source>
</evidence>
<protein>
    <recommendedName>
        <fullName evidence="2">Myb-like DNA-binding domain-containing protein</fullName>
    </recommendedName>
</protein>
<evidence type="ECO:0000256" key="1">
    <source>
        <dbReference type="SAM" id="MobiDB-lite"/>
    </source>
</evidence>
<sequence length="118" mass="13060">MLLDDLEQKLVFAAIRQMEASNFKLDFGQIAEELGITDGKDDKGAAAKRWARLKLKYGLASASAKVAAKESTPKKSKKSKKSKKPAKKDLIKQSDEVANEQPVSKKRKLNPDKDGDEE</sequence>
<feature type="compositionally biased region" description="Basic residues" evidence="1">
    <location>
        <begin position="74"/>
        <end position="86"/>
    </location>
</feature>
<dbReference type="EMBL" id="CP063409">
    <property type="protein sequence ID" value="QSZ35519.1"/>
    <property type="molecule type" value="Genomic_DNA"/>
</dbReference>
<accession>A0A8A3PKK9</accession>
<dbReference type="Proteomes" id="UP000672032">
    <property type="component" value="Chromosome 5"/>
</dbReference>
<name>A0A8A3PKK9_9HELO</name>
<feature type="domain" description="Myb-like DNA-binding" evidence="2">
    <location>
        <begin position="5"/>
        <end position="58"/>
    </location>
</feature>
<dbReference type="AlphaFoldDB" id="A0A8A3PKK9"/>
<evidence type="ECO:0000313" key="4">
    <source>
        <dbReference type="Proteomes" id="UP000672032"/>
    </source>
</evidence>
<dbReference type="Pfam" id="PF22980">
    <property type="entry name" value="Myb_DNA-bind_8"/>
    <property type="match status" value="1"/>
</dbReference>
<feature type="region of interest" description="Disordered" evidence="1">
    <location>
        <begin position="61"/>
        <end position="118"/>
    </location>
</feature>
<reference evidence="3" key="1">
    <citation type="submission" date="2020-10" db="EMBL/GenBank/DDBJ databases">
        <title>Genome Sequence of Monilinia vaccinii-corymbosi Sheds Light on Mummy Berry Disease Infection of Blueberry and Mating Type.</title>
        <authorList>
            <person name="Yow A.G."/>
            <person name="Zhang Y."/>
            <person name="Bansal K."/>
            <person name="Eacker S.M."/>
            <person name="Sullivan S."/>
            <person name="Liachko I."/>
            <person name="Cubeta M.A."/>
            <person name="Rollins J.A."/>
            <person name="Ashrafi H."/>
        </authorList>
    </citation>
    <scope>NUCLEOTIDE SEQUENCE</scope>
    <source>
        <strain evidence="3">RL-1</strain>
    </source>
</reference>
<proteinExistence type="predicted"/>
<evidence type="ECO:0000313" key="3">
    <source>
        <dbReference type="EMBL" id="QSZ35519.1"/>
    </source>
</evidence>
<keyword evidence="4" id="KW-1185">Reference proteome</keyword>
<gene>
    <name evidence="3" type="ORF">DSL72_008389</name>
</gene>
<dbReference type="InterPro" id="IPR054505">
    <property type="entry name" value="Myb_DNA-bind_8"/>
</dbReference>
<organism evidence="3 4">
    <name type="scientific">Monilinia vaccinii-corymbosi</name>
    <dbReference type="NCBI Taxonomy" id="61207"/>
    <lineage>
        <taxon>Eukaryota</taxon>
        <taxon>Fungi</taxon>
        <taxon>Dikarya</taxon>
        <taxon>Ascomycota</taxon>
        <taxon>Pezizomycotina</taxon>
        <taxon>Leotiomycetes</taxon>
        <taxon>Helotiales</taxon>
        <taxon>Sclerotiniaceae</taxon>
        <taxon>Monilinia</taxon>
    </lineage>
</organism>